<dbReference type="InterPro" id="IPR004170">
    <property type="entry name" value="WWE_dom"/>
</dbReference>
<keyword evidence="4" id="KW-0808">Transferase</keyword>
<dbReference type="GO" id="GO:0005635">
    <property type="term" value="C:nuclear envelope"/>
    <property type="evidence" value="ECO:0007669"/>
    <property type="project" value="Ensembl"/>
</dbReference>
<dbReference type="InterPro" id="IPR012317">
    <property type="entry name" value="Poly(ADP-ribose)pol_cat_dom"/>
</dbReference>
<evidence type="ECO:0000313" key="7">
    <source>
        <dbReference type="Ensembl" id="ENSACAP00000009236.3"/>
    </source>
</evidence>
<dbReference type="GeneTree" id="ENSGT00940000156857"/>
<evidence type="ECO:0000256" key="2">
    <source>
        <dbReference type="ARBA" id="ARBA00023242"/>
    </source>
</evidence>
<reference evidence="7" key="2">
    <citation type="submission" date="2025-08" db="UniProtKB">
        <authorList>
            <consortium name="Ensembl"/>
        </authorList>
    </citation>
    <scope>IDENTIFICATION</scope>
</reference>
<dbReference type="FunCoup" id="G1KIW8">
    <property type="interactions" value="267"/>
</dbReference>
<dbReference type="EC" id="2.4.2.-" evidence="4"/>
<comment type="similarity">
    <text evidence="3">Belongs to the ARTD/PARP family.</text>
</comment>
<dbReference type="GO" id="GO:0005829">
    <property type="term" value="C:cytosol"/>
    <property type="evidence" value="ECO:0007669"/>
    <property type="project" value="Ensembl"/>
</dbReference>
<name>G1KIW8_ANOCA</name>
<dbReference type="STRING" id="28377.ENSACAP00000009236"/>
<evidence type="ECO:0000256" key="1">
    <source>
        <dbReference type="ARBA" id="ARBA00004123"/>
    </source>
</evidence>
<evidence type="ECO:0000313" key="8">
    <source>
        <dbReference type="Proteomes" id="UP000001646"/>
    </source>
</evidence>
<feature type="domain" description="WWE" evidence="5">
    <location>
        <begin position="26"/>
        <end position="110"/>
    </location>
</feature>
<dbReference type="PANTHER" id="PTHR45740">
    <property type="entry name" value="POLY [ADP-RIBOSE] POLYMERASE"/>
    <property type="match status" value="1"/>
</dbReference>
<keyword evidence="2" id="KW-0539">Nucleus</keyword>
<keyword evidence="8" id="KW-1185">Reference proteome</keyword>
<dbReference type="Pfam" id="PF02825">
    <property type="entry name" value="WWE"/>
    <property type="match status" value="1"/>
</dbReference>
<dbReference type="GO" id="GO:0006998">
    <property type="term" value="P:nuclear envelope organization"/>
    <property type="evidence" value="ECO:0007669"/>
    <property type="project" value="Ensembl"/>
</dbReference>
<dbReference type="GO" id="GO:0016604">
    <property type="term" value="C:nuclear body"/>
    <property type="evidence" value="ECO:0007669"/>
    <property type="project" value="Ensembl"/>
</dbReference>
<proteinExistence type="inferred from homology"/>
<reference evidence="7" key="3">
    <citation type="submission" date="2025-09" db="UniProtKB">
        <authorList>
            <consortium name="Ensembl"/>
        </authorList>
    </citation>
    <scope>IDENTIFICATION</scope>
</reference>
<dbReference type="InterPro" id="IPR051712">
    <property type="entry name" value="ARTD-AVP"/>
</dbReference>
<dbReference type="CDD" id="cd01439">
    <property type="entry name" value="TCCD_inducible_PARP_like"/>
    <property type="match status" value="1"/>
</dbReference>
<feature type="domain" description="PARP catalytic" evidence="6">
    <location>
        <begin position="127"/>
        <end position="364"/>
    </location>
</feature>
<dbReference type="Bgee" id="ENSACAG00000009439">
    <property type="expression patterns" value="Expressed in dewlap and 13 other cell types or tissues"/>
</dbReference>
<dbReference type="HOGENOM" id="CLU_014825_1_0_1"/>
<dbReference type="PANTHER" id="PTHR45740:SF4">
    <property type="entry name" value="PROTEIN MONO-ADP-RIBOSYLTRANSFERASE PARP11"/>
    <property type="match status" value="1"/>
</dbReference>
<dbReference type="eggNOG" id="ENOG502QT2S">
    <property type="taxonomic scope" value="Eukaryota"/>
</dbReference>
<dbReference type="PROSITE" id="PS50918">
    <property type="entry name" value="WWE"/>
    <property type="match status" value="1"/>
</dbReference>
<dbReference type="InterPro" id="IPR037197">
    <property type="entry name" value="WWE_dom_sf"/>
</dbReference>
<dbReference type="AlphaFoldDB" id="G1KIW8"/>
<evidence type="ECO:0000256" key="4">
    <source>
        <dbReference type="RuleBase" id="RU362114"/>
    </source>
</evidence>
<comment type="subcellular location">
    <subcellularLocation>
        <location evidence="1">Nucleus</location>
    </subcellularLocation>
</comment>
<dbReference type="Proteomes" id="UP000001646">
    <property type="component" value="Chromosome 5"/>
</dbReference>
<organism evidence="7 8">
    <name type="scientific">Anolis carolinensis</name>
    <name type="common">Green anole</name>
    <name type="synonym">American chameleon</name>
    <dbReference type="NCBI Taxonomy" id="28377"/>
    <lineage>
        <taxon>Eukaryota</taxon>
        <taxon>Metazoa</taxon>
        <taxon>Chordata</taxon>
        <taxon>Craniata</taxon>
        <taxon>Vertebrata</taxon>
        <taxon>Euteleostomi</taxon>
        <taxon>Lepidosauria</taxon>
        <taxon>Squamata</taxon>
        <taxon>Bifurcata</taxon>
        <taxon>Unidentata</taxon>
        <taxon>Episquamata</taxon>
        <taxon>Toxicofera</taxon>
        <taxon>Iguania</taxon>
        <taxon>Dactyloidae</taxon>
        <taxon>Anolis</taxon>
    </lineage>
</organism>
<sequence length="381" mass="43995">MGTPASPVIQDVEMFQEGEPFENVAARFEEMDTSETQWGWFYLAECGKWHMFEINSNTQCSLSSEDIEREFRLNPQGCISFATTKFNYVLDFSGMKQTNQTTGKQRPIKRAPFSISAFSYICENQSIPMPSHWEKVNSEEPYQLIPLQKETNEYKAVASYFGKTMDSNQIRQIQRIQNIDLWEFYCRKKAQLKKKRGTSFINENMLFHGTSTEFVEAICVHNFDWRINGMHAAVYGKGTYFARDALYSSRFCKDDLKHGSTLQIHGVDLQLHILTKHKVMFLARVLTGDYILGESKYVRPPSRDGSLINLYDSCVDSMCNPKIFVIFDANQIYPEYLIEFRLAEAGVNNRSSPRSPDLNRQRFEKQVLQLSGLICCATRGF</sequence>
<evidence type="ECO:0000259" key="6">
    <source>
        <dbReference type="PROSITE" id="PS51059"/>
    </source>
</evidence>
<dbReference type="Ensembl" id="ENSACAT00000009429.3">
    <property type="protein sequence ID" value="ENSACAP00000009236.3"/>
    <property type="gene ID" value="ENSACAG00000009439.3"/>
</dbReference>
<dbReference type="GO" id="GO:0070213">
    <property type="term" value="P:protein auto-ADP-ribosylation"/>
    <property type="evidence" value="ECO:0007669"/>
    <property type="project" value="Ensembl"/>
</dbReference>
<dbReference type="SUPFAM" id="SSF117839">
    <property type="entry name" value="WWE domain"/>
    <property type="match status" value="1"/>
</dbReference>
<keyword evidence="4" id="KW-0328">Glycosyltransferase</keyword>
<keyword evidence="4" id="KW-0520">NAD</keyword>
<dbReference type="PROSITE" id="PS51059">
    <property type="entry name" value="PARP_CATALYTIC"/>
    <property type="match status" value="1"/>
</dbReference>
<dbReference type="GO" id="GO:1990404">
    <property type="term" value="F:NAD+-protein mono-ADP-ribosyltransferase activity"/>
    <property type="evidence" value="ECO:0007669"/>
    <property type="project" value="Ensembl"/>
</dbReference>
<dbReference type="GO" id="GO:0003950">
    <property type="term" value="F:NAD+ poly-ADP-ribosyltransferase activity"/>
    <property type="evidence" value="ECO:0000318"/>
    <property type="project" value="GO_Central"/>
</dbReference>
<accession>G1KIW8</accession>
<reference evidence="7 8" key="1">
    <citation type="submission" date="2009-12" db="EMBL/GenBank/DDBJ databases">
        <title>The Genome Sequence of Anolis carolinensis (Green Anole Lizard).</title>
        <authorList>
            <consortium name="The Genome Sequencing Platform"/>
            <person name="Di Palma F."/>
            <person name="Alfoldi J."/>
            <person name="Heiman D."/>
            <person name="Young S."/>
            <person name="Grabherr M."/>
            <person name="Johnson J."/>
            <person name="Lander E.S."/>
            <person name="Lindblad-Toh K."/>
        </authorList>
    </citation>
    <scope>NUCLEOTIDE SEQUENCE [LARGE SCALE GENOMIC DNA]</scope>
    <source>
        <strain evidence="7 8">JBL SC #1</strain>
    </source>
</reference>
<dbReference type="Pfam" id="PF00644">
    <property type="entry name" value="PARP"/>
    <property type="match status" value="1"/>
</dbReference>
<dbReference type="SUPFAM" id="SSF56399">
    <property type="entry name" value="ADP-ribosylation"/>
    <property type="match status" value="1"/>
</dbReference>
<evidence type="ECO:0000256" key="3">
    <source>
        <dbReference type="ARBA" id="ARBA00024347"/>
    </source>
</evidence>
<dbReference type="Gene3D" id="3.30.720.50">
    <property type="match status" value="1"/>
</dbReference>
<gene>
    <name evidence="7" type="primary">PARP11</name>
</gene>
<evidence type="ECO:0000259" key="5">
    <source>
        <dbReference type="PROSITE" id="PS50918"/>
    </source>
</evidence>
<dbReference type="InParanoid" id="G1KIW8"/>
<dbReference type="GO" id="GO:0005634">
    <property type="term" value="C:nucleus"/>
    <property type="evidence" value="ECO:0000318"/>
    <property type="project" value="GO_Central"/>
</dbReference>
<dbReference type="Gene3D" id="3.90.228.10">
    <property type="match status" value="1"/>
</dbReference>
<protein>
    <recommendedName>
        <fullName evidence="4">Poly [ADP-ribose] polymerase</fullName>
        <shortName evidence="4">PARP</shortName>
        <ecNumber evidence="4">2.4.2.-</ecNumber>
    </recommendedName>
</protein>